<evidence type="ECO:0000313" key="4">
    <source>
        <dbReference type="EMBL" id="QDS96287.1"/>
    </source>
</evidence>
<gene>
    <name evidence="4" type="ORF">FF011L_50950</name>
</gene>
<dbReference type="GO" id="GO:0016020">
    <property type="term" value="C:membrane"/>
    <property type="evidence" value="ECO:0007669"/>
    <property type="project" value="InterPro"/>
</dbReference>
<protein>
    <recommendedName>
        <fullName evidence="3">HAMP domain-containing protein</fullName>
    </recommendedName>
</protein>
<evidence type="ECO:0000256" key="1">
    <source>
        <dbReference type="SAM" id="MobiDB-lite"/>
    </source>
</evidence>
<dbReference type="OrthoDB" id="270597at2"/>
<dbReference type="PROSITE" id="PS50885">
    <property type="entry name" value="HAMP"/>
    <property type="match status" value="1"/>
</dbReference>
<evidence type="ECO:0000256" key="2">
    <source>
        <dbReference type="SAM" id="Phobius"/>
    </source>
</evidence>
<evidence type="ECO:0000259" key="3">
    <source>
        <dbReference type="PROSITE" id="PS50885"/>
    </source>
</evidence>
<evidence type="ECO:0000313" key="5">
    <source>
        <dbReference type="Proteomes" id="UP000320672"/>
    </source>
</evidence>
<feature type="transmembrane region" description="Helical" evidence="2">
    <location>
        <begin position="66"/>
        <end position="85"/>
    </location>
</feature>
<dbReference type="AlphaFoldDB" id="A0A517MNC7"/>
<organism evidence="4 5">
    <name type="scientific">Roseimaritima multifibrata</name>
    <dbReference type="NCBI Taxonomy" id="1930274"/>
    <lineage>
        <taxon>Bacteria</taxon>
        <taxon>Pseudomonadati</taxon>
        <taxon>Planctomycetota</taxon>
        <taxon>Planctomycetia</taxon>
        <taxon>Pirellulales</taxon>
        <taxon>Pirellulaceae</taxon>
        <taxon>Roseimaritima</taxon>
    </lineage>
</organism>
<sequence>MHDKSSTPLRIRLLVDPDVQGAILIRAAWYGSAGILYMSCVLYFSMAMGNPDKSMSEHLLDFAVDAIYWLPGLLLLAPIIAHDILRMSNRFAGPIYRLRISMEKLAAGEESDPIHFRDGDNWLALAEHYNQLREELMERRANDAKTPARPAPPPRFAESADF</sequence>
<dbReference type="Proteomes" id="UP000320672">
    <property type="component" value="Chromosome"/>
</dbReference>
<keyword evidence="5" id="KW-1185">Reference proteome</keyword>
<feature type="transmembrane region" description="Helical" evidence="2">
    <location>
        <begin position="21"/>
        <end position="46"/>
    </location>
</feature>
<reference evidence="4 5" key="1">
    <citation type="submission" date="2019-02" db="EMBL/GenBank/DDBJ databases">
        <title>Deep-cultivation of Planctomycetes and their phenomic and genomic characterization uncovers novel biology.</title>
        <authorList>
            <person name="Wiegand S."/>
            <person name="Jogler M."/>
            <person name="Boedeker C."/>
            <person name="Pinto D."/>
            <person name="Vollmers J."/>
            <person name="Rivas-Marin E."/>
            <person name="Kohn T."/>
            <person name="Peeters S.H."/>
            <person name="Heuer A."/>
            <person name="Rast P."/>
            <person name="Oberbeckmann S."/>
            <person name="Bunk B."/>
            <person name="Jeske O."/>
            <person name="Meyerdierks A."/>
            <person name="Storesund J.E."/>
            <person name="Kallscheuer N."/>
            <person name="Luecker S."/>
            <person name="Lage O.M."/>
            <person name="Pohl T."/>
            <person name="Merkel B.J."/>
            <person name="Hornburger P."/>
            <person name="Mueller R.-W."/>
            <person name="Bruemmer F."/>
            <person name="Labrenz M."/>
            <person name="Spormann A.M."/>
            <person name="Op den Camp H."/>
            <person name="Overmann J."/>
            <person name="Amann R."/>
            <person name="Jetten M.S.M."/>
            <person name="Mascher T."/>
            <person name="Medema M.H."/>
            <person name="Devos D.P."/>
            <person name="Kaster A.-K."/>
            <person name="Ovreas L."/>
            <person name="Rohde M."/>
            <person name="Galperin M.Y."/>
            <person name="Jogler C."/>
        </authorList>
    </citation>
    <scope>NUCLEOTIDE SEQUENCE [LARGE SCALE GENOMIC DNA]</scope>
    <source>
        <strain evidence="4 5">FF011L</strain>
    </source>
</reference>
<keyword evidence="2" id="KW-1133">Transmembrane helix</keyword>
<dbReference type="KEGG" id="rml:FF011L_50950"/>
<dbReference type="InterPro" id="IPR003660">
    <property type="entry name" value="HAMP_dom"/>
</dbReference>
<dbReference type="RefSeq" id="WP_145354455.1">
    <property type="nucleotide sequence ID" value="NZ_CP036262.1"/>
</dbReference>
<feature type="domain" description="HAMP" evidence="3">
    <location>
        <begin position="89"/>
        <end position="141"/>
    </location>
</feature>
<dbReference type="GO" id="GO:0007165">
    <property type="term" value="P:signal transduction"/>
    <property type="evidence" value="ECO:0007669"/>
    <property type="project" value="InterPro"/>
</dbReference>
<name>A0A517MNC7_9BACT</name>
<keyword evidence="2" id="KW-0812">Transmembrane</keyword>
<feature type="region of interest" description="Disordered" evidence="1">
    <location>
        <begin position="139"/>
        <end position="162"/>
    </location>
</feature>
<keyword evidence="2" id="KW-0472">Membrane</keyword>
<accession>A0A517MNC7</accession>
<proteinExistence type="predicted"/>
<dbReference type="EMBL" id="CP036262">
    <property type="protein sequence ID" value="QDS96287.1"/>
    <property type="molecule type" value="Genomic_DNA"/>
</dbReference>